<dbReference type="CDD" id="cd01574">
    <property type="entry name" value="PBP1_LacI"/>
    <property type="match status" value="1"/>
</dbReference>
<feature type="coiled-coil region" evidence="4">
    <location>
        <begin position="20"/>
        <end position="47"/>
    </location>
</feature>
<proteinExistence type="predicted"/>
<dbReference type="EMBL" id="JAADJU010000001">
    <property type="protein sequence ID" value="NMP25502.1"/>
    <property type="molecule type" value="Genomic_DNA"/>
</dbReference>
<dbReference type="CDD" id="cd01392">
    <property type="entry name" value="HTH_LacI"/>
    <property type="match status" value="1"/>
</dbReference>
<dbReference type="Proteomes" id="UP000585363">
    <property type="component" value="Unassembled WGS sequence"/>
</dbReference>
<reference evidence="6 7" key="1">
    <citation type="submission" date="2020-01" db="EMBL/GenBank/DDBJ databases">
        <authorList>
            <person name="Lee S.D."/>
        </authorList>
    </citation>
    <scope>NUCLEOTIDE SEQUENCE [LARGE SCALE GENOMIC DNA]</scope>
    <source>
        <strain evidence="6 7">SAP-1</strain>
    </source>
</reference>
<keyword evidence="4" id="KW-0175">Coiled coil</keyword>
<dbReference type="GO" id="GO:0000976">
    <property type="term" value="F:transcription cis-regulatory region binding"/>
    <property type="evidence" value="ECO:0007669"/>
    <property type="project" value="TreeGrafter"/>
</dbReference>
<dbReference type="PANTHER" id="PTHR30146:SF153">
    <property type="entry name" value="LACTOSE OPERON REPRESSOR"/>
    <property type="match status" value="1"/>
</dbReference>
<keyword evidence="1" id="KW-0805">Transcription regulation</keyword>
<dbReference type="InterPro" id="IPR046335">
    <property type="entry name" value="LacI/GalR-like_sensor"/>
</dbReference>
<evidence type="ECO:0000256" key="3">
    <source>
        <dbReference type="ARBA" id="ARBA00023163"/>
    </source>
</evidence>
<dbReference type="InterPro" id="IPR010982">
    <property type="entry name" value="Lambda_DNA-bd_dom_sf"/>
</dbReference>
<dbReference type="PRINTS" id="PR00036">
    <property type="entry name" value="HTHLACI"/>
</dbReference>
<organism evidence="6 7">
    <name type="scientific">Rouxiella aceris</name>
    <dbReference type="NCBI Taxonomy" id="2703884"/>
    <lineage>
        <taxon>Bacteria</taxon>
        <taxon>Pseudomonadati</taxon>
        <taxon>Pseudomonadota</taxon>
        <taxon>Gammaproteobacteria</taxon>
        <taxon>Enterobacterales</taxon>
        <taxon>Yersiniaceae</taxon>
        <taxon>Rouxiella</taxon>
    </lineage>
</organism>
<dbReference type="PANTHER" id="PTHR30146">
    <property type="entry name" value="LACI-RELATED TRANSCRIPTIONAL REPRESSOR"/>
    <property type="match status" value="1"/>
</dbReference>
<sequence>MNKPKSVTLDDVARHAGVSYQTVSRVLNQAEQVAEKTRRKVEAAMSELNYVPNRVAQQLAGKQSFTLGLASTDLALHAPSQWASAIKSRAHQLGYHVVISMVEDLQLQSCRAAVNELIAQRVDGILINVPLETTDAQAITQYCGDLPVLFLDVDPQASLFSILFDPDTGARQGVAHLLALGHRQIALLTGPETSVSARLRYQGWLHELAAHQLTPLRVMEGDWSAASGYQCALTMLNQPKLPTAILVANDQMALGVLRAAHASGVAVPQQLSVVGYDDTQDSAYFQPPLTTIRQDFQLSGRESVNRLVQMLQKNPASYPDSLLLNTTLIQRQTTAAPGEALPSAQTLAQELIRIARQLQQQ</sequence>
<dbReference type="InterPro" id="IPR028082">
    <property type="entry name" value="Peripla_BP_I"/>
</dbReference>
<dbReference type="InterPro" id="IPR000843">
    <property type="entry name" value="HTH_LacI"/>
</dbReference>
<dbReference type="RefSeq" id="WP_169401196.1">
    <property type="nucleotide sequence ID" value="NZ_JAADJU010000001.1"/>
</dbReference>
<dbReference type="SMART" id="SM00354">
    <property type="entry name" value="HTH_LACI"/>
    <property type="match status" value="1"/>
</dbReference>
<comment type="caution">
    <text evidence="6">The sequence shown here is derived from an EMBL/GenBank/DDBJ whole genome shotgun (WGS) entry which is preliminary data.</text>
</comment>
<dbReference type="NCBIfam" id="NF007075">
    <property type="entry name" value="PRK09526.1"/>
    <property type="match status" value="1"/>
</dbReference>
<dbReference type="Pfam" id="PF00356">
    <property type="entry name" value="LacI"/>
    <property type="match status" value="1"/>
</dbReference>
<evidence type="ECO:0000313" key="6">
    <source>
        <dbReference type="EMBL" id="NMP25502.1"/>
    </source>
</evidence>
<dbReference type="Pfam" id="PF13377">
    <property type="entry name" value="Peripla_BP_3"/>
    <property type="match status" value="1"/>
</dbReference>
<evidence type="ECO:0000256" key="1">
    <source>
        <dbReference type="ARBA" id="ARBA00023015"/>
    </source>
</evidence>
<dbReference type="FunFam" id="1.10.260.40:FF:000002">
    <property type="entry name" value="HTH-type transcriptional repressor PurR"/>
    <property type="match status" value="1"/>
</dbReference>
<evidence type="ECO:0000256" key="2">
    <source>
        <dbReference type="ARBA" id="ARBA00023125"/>
    </source>
</evidence>
<evidence type="ECO:0000313" key="7">
    <source>
        <dbReference type="Proteomes" id="UP000585363"/>
    </source>
</evidence>
<evidence type="ECO:0000259" key="5">
    <source>
        <dbReference type="PROSITE" id="PS50932"/>
    </source>
</evidence>
<dbReference type="PROSITE" id="PS50932">
    <property type="entry name" value="HTH_LACI_2"/>
    <property type="match status" value="1"/>
</dbReference>
<dbReference type="Gene3D" id="3.40.50.2300">
    <property type="match status" value="2"/>
</dbReference>
<dbReference type="SUPFAM" id="SSF47413">
    <property type="entry name" value="lambda repressor-like DNA-binding domains"/>
    <property type="match status" value="1"/>
</dbReference>
<dbReference type="GO" id="GO:0003700">
    <property type="term" value="F:DNA-binding transcription factor activity"/>
    <property type="evidence" value="ECO:0007669"/>
    <property type="project" value="TreeGrafter"/>
</dbReference>
<feature type="domain" description="HTH lacI-type" evidence="5">
    <location>
        <begin position="7"/>
        <end position="61"/>
    </location>
</feature>
<dbReference type="AlphaFoldDB" id="A0A848MEN5"/>
<dbReference type="PROSITE" id="PS00356">
    <property type="entry name" value="HTH_LACI_1"/>
    <property type="match status" value="1"/>
</dbReference>
<keyword evidence="3" id="KW-0804">Transcription</keyword>
<protein>
    <submittedName>
        <fullName evidence="6">LacI family DNA-binding transcriptional regulator</fullName>
    </submittedName>
</protein>
<reference evidence="6 7" key="2">
    <citation type="submission" date="2020-06" db="EMBL/GenBank/DDBJ databases">
        <title>Polyphasic characterization of a Rahnella strain isolated from tree sap.</title>
        <authorList>
            <person name="Kim I.S."/>
        </authorList>
    </citation>
    <scope>NUCLEOTIDE SEQUENCE [LARGE SCALE GENOMIC DNA]</scope>
    <source>
        <strain evidence="6 7">SAP-1</strain>
    </source>
</reference>
<gene>
    <name evidence="6" type="ORF">GW590_01205</name>
</gene>
<keyword evidence="2 6" id="KW-0238">DNA-binding</keyword>
<name>A0A848MEN5_9GAMM</name>
<evidence type="ECO:0000256" key="4">
    <source>
        <dbReference type="SAM" id="Coils"/>
    </source>
</evidence>
<accession>A0A848MEN5</accession>
<keyword evidence="7" id="KW-1185">Reference proteome</keyword>
<dbReference type="SUPFAM" id="SSF53822">
    <property type="entry name" value="Periplasmic binding protein-like I"/>
    <property type="match status" value="1"/>
</dbReference>
<dbReference type="Gene3D" id="1.10.260.40">
    <property type="entry name" value="lambda repressor-like DNA-binding domains"/>
    <property type="match status" value="1"/>
</dbReference>